<feature type="compositionally biased region" description="Low complexity" evidence="2">
    <location>
        <begin position="192"/>
        <end position="205"/>
    </location>
</feature>
<accession>A0A9D4UDB7</accession>
<feature type="coiled-coil region" evidence="1">
    <location>
        <begin position="23"/>
        <end position="69"/>
    </location>
</feature>
<sequence length="270" mass="30533">MGSFTRFTRYIKDFWKVFVRGENDDLQRQTVSMQEELSRLQSRRLASAKEREEVALNQARSALQKLRDLHDNFIATEKAAADFAAKLGEAARKSLEAQENMREETRKKFFVHQKQQMFAQQIEPNLQSDTNATVSSSIEQETVSQVSKLKASRAADDKDIIFAAMEADESSSHAVEVTAKRNGLNERQSPINSENKNEASASASKPSEEVDNMELMDVPPDTLAQMLEEARKEAQLEEKSHINALSRNKAILEKEIEARETAERAKMPQG</sequence>
<dbReference type="Proteomes" id="UP000886520">
    <property type="component" value="Chromosome 19"/>
</dbReference>
<organism evidence="3 4">
    <name type="scientific">Adiantum capillus-veneris</name>
    <name type="common">Maidenhair fern</name>
    <dbReference type="NCBI Taxonomy" id="13818"/>
    <lineage>
        <taxon>Eukaryota</taxon>
        <taxon>Viridiplantae</taxon>
        <taxon>Streptophyta</taxon>
        <taxon>Embryophyta</taxon>
        <taxon>Tracheophyta</taxon>
        <taxon>Polypodiopsida</taxon>
        <taxon>Polypodiidae</taxon>
        <taxon>Polypodiales</taxon>
        <taxon>Pteridineae</taxon>
        <taxon>Pteridaceae</taxon>
        <taxon>Vittarioideae</taxon>
        <taxon>Adiantum</taxon>
    </lineage>
</organism>
<keyword evidence="1" id="KW-0175">Coiled coil</keyword>
<comment type="caution">
    <text evidence="3">The sequence shown here is derived from an EMBL/GenBank/DDBJ whole genome shotgun (WGS) entry which is preliminary data.</text>
</comment>
<evidence type="ECO:0000313" key="3">
    <source>
        <dbReference type="EMBL" id="KAI5065056.1"/>
    </source>
</evidence>
<keyword evidence="4" id="KW-1185">Reference proteome</keyword>
<evidence type="ECO:0000256" key="2">
    <source>
        <dbReference type="SAM" id="MobiDB-lite"/>
    </source>
</evidence>
<proteinExistence type="predicted"/>
<dbReference type="EMBL" id="JABFUD020000019">
    <property type="protein sequence ID" value="KAI5065056.1"/>
    <property type="molecule type" value="Genomic_DNA"/>
</dbReference>
<dbReference type="AlphaFoldDB" id="A0A9D4UDB7"/>
<protein>
    <submittedName>
        <fullName evidence="3">Uncharacterized protein</fullName>
    </submittedName>
</protein>
<dbReference type="OrthoDB" id="1932460at2759"/>
<evidence type="ECO:0000313" key="4">
    <source>
        <dbReference type="Proteomes" id="UP000886520"/>
    </source>
</evidence>
<feature type="region of interest" description="Disordered" evidence="2">
    <location>
        <begin position="171"/>
        <end position="214"/>
    </location>
</feature>
<gene>
    <name evidence="3" type="ORF">GOP47_0019751</name>
</gene>
<name>A0A9D4UDB7_ADICA</name>
<reference evidence="3" key="1">
    <citation type="submission" date="2021-01" db="EMBL/GenBank/DDBJ databases">
        <title>Adiantum capillus-veneris genome.</title>
        <authorList>
            <person name="Fang Y."/>
            <person name="Liao Q."/>
        </authorList>
    </citation>
    <scope>NUCLEOTIDE SEQUENCE</scope>
    <source>
        <strain evidence="3">H3</strain>
        <tissue evidence="3">Leaf</tissue>
    </source>
</reference>
<evidence type="ECO:0000256" key="1">
    <source>
        <dbReference type="SAM" id="Coils"/>
    </source>
</evidence>